<reference evidence="2 3" key="1">
    <citation type="submission" date="2013-03" db="EMBL/GenBank/DDBJ databases">
        <title>Draft genome sequence of Gracibacillus halophilus YIM-C55.5, a moderately halophilic and thermophilic organism from the Xiaochaidamu salt lake.</title>
        <authorList>
            <person name="Sugumar T."/>
            <person name="Polireddy D.R."/>
            <person name="Antony A."/>
            <person name="Madhava Y.R."/>
            <person name="Sivakumar N."/>
        </authorList>
    </citation>
    <scope>NUCLEOTIDE SEQUENCE [LARGE SCALE GENOMIC DNA]</scope>
    <source>
        <strain evidence="2 3">YIM-C55.5</strain>
    </source>
</reference>
<name>N4WAA0_9BACI</name>
<evidence type="ECO:0000313" key="2">
    <source>
        <dbReference type="EMBL" id="ENH96199.1"/>
    </source>
</evidence>
<dbReference type="AlphaFoldDB" id="N4WAA0"/>
<comment type="caution">
    <text evidence="2">The sequence shown here is derived from an EMBL/GenBank/DDBJ whole genome shotgun (WGS) entry which is preliminary data.</text>
</comment>
<gene>
    <name evidence="2" type="ORF">J416_11867</name>
</gene>
<feature type="coiled-coil region" evidence="1">
    <location>
        <begin position="3"/>
        <end position="43"/>
    </location>
</feature>
<dbReference type="PATRIC" id="fig|1308866.3.peg.2398"/>
<sequence>MRFKELLKNINQATDDLDFVTARKYIEENMELLKEKKHLLNQNARELLEFMVKRLEAGHQPLDKQELASVQAVNMYAEQFDVRGVKMIVKQKPNLFMKPEAAQNLTNDAKVVLVGMGVLKKEA</sequence>
<dbReference type="OrthoDB" id="2860966at2"/>
<accession>N4WAA0</accession>
<evidence type="ECO:0000313" key="3">
    <source>
        <dbReference type="Proteomes" id="UP000012283"/>
    </source>
</evidence>
<evidence type="ECO:0000256" key="1">
    <source>
        <dbReference type="SAM" id="Coils"/>
    </source>
</evidence>
<dbReference type="Proteomes" id="UP000012283">
    <property type="component" value="Unassembled WGS sequence"/>
</dbReference>
<proteinExistence type="predicted"/>
<keyword evidence="1" id="KW-0175">Coiled coil</keyword>
<dbReference type="RefSeq" id="WP_003471938.1">
    <property type="nucleotide sequence ID" value="NZ_APML01000055.1"/>
</dbReference>
<dbReference type="EMBL" id="APML01000055">
    <property type="protein sequence ID" value="ENH96199.1"/>
    <property type="molecule type" value="Genomic_DNA"/>
</dbReference>
<protein>
    <submittedName>
        <fullName evidence="2">Uncharacterized protein</fullName>
    </submittedName>
</protein>
<keyword evidence="3" id="KW-1185">Reference proteome</keyword>
<dbReference type="eggNOG" id="ENOG5032SRF">
    <property type="taxonomic scope" value="Bacteria"/>
</dbReference>
<organism evidence="2 3">
    <name type="scientific">Gracilibacillus halophilus YIM-C55.5</name>
    <dbReference type="NCBI Taxonomy" id="1308866"/>
    <lineage>
        <taxon>Bacteria</taxon>
        <taxon>Bacillati</taxon>
        <taxon>Bacillota</taxon>
        <taxon>Bacilli</taxon>
        <taxon>Bacillales</taxon>
        <taxon>Bacillaceae</taxon>
        <taxon>Gracilibacillus</taxon>
    </lineage>
</organism>